<name>A0AAD2CYW8_9STRA</name>
<dbReference type="EMBL" id="CAKOGP040001112">
    <property type="protein sequence ID" value="CAJ1942802.1"/>
    <property type="molecule type" value="Genomic_DNA"/>
</dbReference>
<dbReference type="AlphaFoldDB" id="A0AAD2CYW8"/>
<gene>
    <name evidence="1" type="ORF">CYCCA115_LOCUS8129</name>
</gene>
<dbReference type="PANTHER" id="PTHR31630">
    <property type="entry name" value="PHYTANOYL-COA DIOXYGENASE-RELATED-RELATED"/>
    <property type="match status" value="1"/>
</dbReference>
<evidence type="ECO:0000313" key="1">
    <source>
        <dbReference type="EMBL" id="CAJ1942802.1"/>
    </source>
</evidence>
<dbReference type="SUPFAM" id="SSF63829">
    <property type="entry name" value="Calcium-dependent phosphotriesterase"/>
    <property type="match status" value="1"/>
</dbReference>
<dbReference type="PANTHER" id="PTHR31630:SF6">
    <property type="entry name" value="PHYTANOYL-COA DIOXYGENASE-RELATED"/>
    <property type="match status" value="1"/>
</dbReference>
<dbReference type="Proteomes" id="UP001295423">
    <property type="component" value="Unassembled WGS sequence"/>
</dbReference>
<proteinExistence type="predicted"/>
<comment type="caution">
    <text evidence="1">The sequence shown here is derived from an EMBL/GenBank/DDBJ whole genome shotgun (WGS) entry which is preliminary data.</text>
</comment>
<reference evidence="1" key="1">
    <citation type="submission" date="2023-08" db="EMBL/GenBank/DDBJ databases">
        <authorList>
            <person name="Audoor S."/>
            <person name="Bilcke G."/>
        </authorList>
    </citation>
    <scope>NUCLEOTIDE SEQUENCE</scope>
</reference>
<protein>
    <submittedName>
        <fullName evidence="1">Uncharacterized protein</fullName>
    </submittedName>
</protein>
<sequence length="717" mass="79104">MPISIQNQKPKVEREPSLQPRFSMKDLKDAETKGYLILRNVLSAELCSSSFDRVWSFYEDVSNGAVKRNLSSTWGGATYPKEGLFEAFGAGWLLGDIREVLAAKIYEPLLSTRDLHCSKEGFRMVATQKTQTCCNQNEKIDQLLFRSITVVSSGMGTSIDFTIDNGEIQEIRLSSGDVLLFRSDVMVDELYVFPREVSSFKDVPIVAYNTMVPVTNKHKEKSILNQKVESYKTRRTGTFHLHDESQVLQLSNALCRSYFRASPPLVTRRQAELYGLLPYDADNWEREMNQAAIRGVCFRDGEDILLPAEIEKVCNAHSVQLTCNDPNVTTGNDKYLGGMSSPCGRYIYGVPGTARRVVRIFTKTGEMDCIGPSYKGKFKWLRGVEVPAGAMKNDDYPNGCCIALPCNSLSFLKVNPAGGKSEVYTFGEKLLEEVCDGVNGWYYHGGNLAPNGWIYCIPANAPRVVKLNPSTDEAYAIGPVLSGGQKWYGGLLSPTDGCIYGIAHNATTVLKINPETDEVSLIEGTDGPLPEGKWKWHGGLVAGHKIIGFPNNSDGVLVVDCKKSTVYTIRDPSLVKSGRHRIPQDGRYKWLGGALSMDKRYAYLFPCDAEQVLRVDCLTDELKLIGPSLLDGINKFQNGFCGRDGCLYGIPQRAIGVLRIVPGGASDGEDHVDLIPCGENMLSVKDKFEGGVLGQDGCIYCIPLKATACVKIIPEQF</sequence>
<accession>A0AAD2CYW8</accession>
<evidence type="ECO:0000313" key="2">
    <source>
        <dbReference type="Proteomes" id="UP001295423"/>
    </source>
</evidence>
<organism evidence="1 2">
    <name type="scientific">Cylindrotheca closterium</name>
    <dbReference type="NCBI Taxonomy" id="2856"/>
    <lineage>
        <taxon>Eukaryota</taxon>
        <taxon>Sar</taxon>
        <taxon>Stramenopiles</taxon>
        <taxon>Ochrophyta</taxon>
        <taxon>Bacillariophyta</taxon>
        <taxon>Bacillariophyceae</taxon>
        <taxon>Bacillariophycidae</taxon>
        <taxon>Bacillariales</taxon>
        <taxon>Bacillariaceae</taxon>
        <taxon>Cylindrotheca</taxon>
    </lineage>
</organism>
<keyword evidence="2" id="KW-1185">Reference proteome</keyword>